<evidence type="ECO:0000256" key="3">
    <source>
        <dbReference type="ARBA" id="ARBA00012058"/>
    </source>
</evidence>
<dbReference type="InterPro" id="IPR020810">
    <property type="entry name" value="Enolase_C"/>
</dbReference>
<dbReference type="Gene3D" id="3.20.20.120">
    <property type="entry name" value="Enolase-like C-terminal domain"/>
    <property type="match status" value="2"/>
</dbReference>
<evidence type="ECO:0000256" key="4">
    <source>
        <dbReference type="ARBA" id="ARBA00023152"/>
    </source>
</evidence>
<keyword evidence="8" id="KW-1185">Reference proteome</keyword>
<organism evidence="7 8">
    <name type="scientific">Phaseolus coccineus</name>
    <name type="common">Scarlet runner bean</name>
    <name type="synonym">Phaseolus multiflorus</name>
    <dbReference type="NCBI Taxonomy" id="3886"/>
    <lineage>
        <taxon>Eukaryota</taxon>
        <taxon>Viridiplantae</taxon>
        <taxon>Streptophyta</taxon>
        <taxon>Embryophyta</taxon>
        <taxon>Tracheophyta</taxon>
        <taxon>Spermatophyta</taxon>
        <taxon>Magnoliopsida</taxon>
        <taxon>eudicotyledons</taxon>
        <taxon>Gunneridae</taxon>
        <taxon>Pentapetalae</taxon>
        <taxon>rosids</taxon>
        <taxon>fabids</taxon>
        <taxon>Fabales</taxon>
        <taxon>Fabaceae</taxon>
        <taxon>Papilionoideae</taxon>
        <taxon>50 kb inversion clade</taxon>
        <taxon>NPAAA clade</taxon>
        <taxon>indigoferoid/millettioid clade</taxon>
        <taxon>Phaseoleae</taxon>
        <taxon>Phaseolus</taxon>
    </lineage>
</organism>
<evidence type="ECO:0000259" key="6">
    <source>
        <dbReference type="SMART" id="SM01192"/>
    </source>
</evidence>
<evidence type="ECO:0000313" key="7">
    <source>
        <dbReference type="EMBL" id="KAK7347777.1"/>
    </source>
</evidence>
<evidence type="ECO:0000256" key="2">
    <source>
        <dbReference type="ARBA" id="ARBA00009604"/>
    </source>
</evidence>
<evidence type="ECO:0000313" key="8">
    <source>
        <dbReference type="Proteomes" id="UP001374584"/>
    </source>
</evidence>
<dbReference type="InterPro" id="IPR000941">
    <property type="entry name" value="Enolase"/>
</dbReference>
<dbReference type="AlphaFoldDB" id="A0AAN9QTW2"/>
<dbReference type="SUPFAM" id="SSF51604">
    <property type="entry name" value="Enolase C-terminal domain-like"/>
    <property type="match status" value="1"/>
</dbReference>
<keyword evidence="5" id="KW-0456">Lyase</keyword>
<reference evidence="7 8" key="1">
    <citation type="submission" date="2024-01" db="EMBL/GenBank/DDBJ databases">
        <title>The genomes of 5 underutilized Papilionoideae crops provide insights into root nodulation and disease resistanc.</title>
        <authorList>
            <person name="Jiang F."/>
        </authorList>
    </citation>
    <scope>NUCLEOTIDE SEQUENCE [LARGE SCALE GENOMIC DNA]</scope>
    <source>
        <strain evidence="7">JINMINGXINNONG_FW02</strain>
        <tissue evidence="7">Leaves</tissue>
    </source>
</reference>
<dbReference type="GO" id="GO:0000015">
    <property type="term" value="C:phosphopyruvate hydratase complex"/>
    <property type="evidence" value="ECO:0007669"/>
    <property type="project" value="InterPro"/>
</dbReference>
<comment type="similarity">
    <text evidence="2">Belongs to the enolase family.</text>
</comment>
<gene>
    <name evidence="7" type="ORF">VNO80_22316</name>
</gene>
<dbReference type="EC" id="4.2.1.11" evidence="3"/>
<feature type="domain" description="Enolase C-terminal TIM barrel" evidence="6">
    <location>
        <begin position="112"/>
        <end position="291"/>
    </location>
</feature>
<protein>
    <recommendedName>
        <fullName evidence="3">phosphopyruvate hydratase</fullName>
        <ecNumber evidence="3">4.2.1.11</ecNumber>
    </recommendedName>
</protein>
<accession>A0AAN9QTW2</accession>
<dbReference type="InterPro" id="IPR036849">
    <property type="entry name" value="Enolase-like_C_sf"/>
</dbReference>
<sequence>MEAEIRFRNLNRNSNVPKEKQNALALESEFRQGYEWRVIENEGAIVGNKVQTGYMDVVLRAMEPMMVQALVGFMNHVLMLVVLSVNLDEEGSNIGWEISAGLVSLKSIDVVAFTQVKIQMDACKQALVDVYGPHVEVHFPGDKPGYWLFPDQNQNSLVSPDFREALDLVKEAISRTGCNEKTKIALDVAATNFCIEYPIVSIEDPFDKEDWERMKYFILALSLDTMTDYNFHVSETPAPPVKLVFSREMGSGVCILVMGSHSGEVIPMEAMDLLRHDQDLAMQPAAAAIQGAS</sequence>
<dbReference type="Pfam" id="PF00113">
    <property type="entry name" value="Enolase_C"/>
    <property type="match status" value="1"/>
</dbReference>
<dbReference type="GO" id="GO:0006096">
    <property type="term" value="P:glycolytic process"/>
    <property type="evidence" value="ECO:0007669"/>
    <property type="project" value="UniProtKB-KW"/>
</dbReference>
<dbReference type="PANTHER" id="PTHR11902:SF56">
    <property type="entry name" value="CYTOSOLIC ENOLASE 3"/>
    <property type="match status" value="1"/>
</dbReference>
<keyword evidence="4" id="KW-0324">Glycolysis</keyword>
<dbReference type="SMART" id="SM01192">
    <property type="entry name" value="Enolase_C"/>
    <property type="match status" value="1"/>
</dbReference>
<comment type="caution">
    <text evidence="7">The sequence shown here is derived from an EMBL/GenBank/DDBJ whole genome shotgun (WGS) entry which is preliminary data.</text>
</comment>
<dbReference type="GO" id="GO:0000287">
    <property type="term" value="F:magnesium ion binding"/>
    <property type="evidence" value="ECO:0007669"/>
    <property type="project" value="InterPro"/>
</dbReference>
<evidence type="ECO:0000256" key="5">
    <source>
        <dbReference type="ARBA" id="ARBA00023239"/>
    </source>
</evidence>
<dbReference type="Proteomes" id="UP001374584">
    <property type="component" value="Unassembled WGS sequence"/>
</dbReference>
<proteinExistence type="inferred from homology"/>
<dbReference type="EMBL" id="JAYMYR010000008">
    <property type="protein sequence ID" value="KAK7347777.1"/>
    <property type="molecule type" value="Genomic_DNA"/>
</dbReference>
<comment type="pathway">
    <text evidence="1">Carbohydrate degradation; glycolysis; pyruvate from D-glyceraldehyde 3-phosphate: step 4/5.</text>
</comment>
<evidence type="ECO:0000256" key="1">
    <source>
        <dbReference type="ARBA" id="ARBA00005031"/>
    </source>
</evidence>
<dbReference type="PANTHER" id="PTHR11902">
    <property type="entry name" value="ENOLASE"/>
    <property type="match status" value="1"/>
</dbReference>
<dbReference type="GO" id="GO:0004634">
    <property type="term" value="F:phosphopyruvate hydratase activity"/>
    <property type="evidence" value="ECO:0007669"/>
    <property type="project" value="UniProtKB-EC"/>
</dbReference>
<name>A0AAN9QTW2_PHACN</name>